<dbReference type="STRING" id="565045.NOR51B_1571"/>
<dbReference type="InterPro" id="IPR001173">
    <property type="entry name" value="Glyco_trans_2-like"/>
</dbReference>
<dbReference type="SUPFAM" id="SSF53448">
    <property type="entry name" value="Nucleotide-diphospho-sugar transferases"/>
    <property type="match status" value="1"/>
</dbReference>
<dbReference type="Proteomes" id="UP000004699">
    <property type="component" value="Unassembled WGS sequence"/>
</dbReference>
<proteinExistence type="predicted"/>
<feature type="domain" description="Glycosyltransferase 2-like" evidence="1">
    <location>
        <begin position="39"/>
        <end position="210"/>
    </location>
</feature>
<dbReference type="HOGENOM" id="CLU_023845_0_4_6"/>
<reference evidence="3" key="1">
    <citation type="journal article" date="2013" name="BMC Microbiol.">
        <title>Taxonomy and evolution of bacteriochlorophyll a-containing members of the OM60/NOR5 clade of marine gammaproteobacteria: description of Luminiphilus syltensis gen. nov., sp. nov., reclassification of Haliea rubra as Pseudohaliea rubra gen. nov., comb. nov., and emendation of Chromatocurvus halotolerans.</title>
        <authorList>
            <person name="Spring S."/>
            <person name="Riedel T."/>
            <person name="Sproer C."/>
            <person name="Yan S."/>
            <person name="Harder J."/>
            <person name="Fuchs B.M."/>
        </authorList>
    </citation>
    <scope>NUCLEOTIDE SEQUENCE [LARGE SCALE GENOMIC DNA]</scope>
    <source>
        <strain evidence="3">NOR51-B</strain>
    </source>
</reference>
<gene>
    <name evidence="2" type="ORF">NOR51B_1571</name>
</gene>
<sequence length="280" mass="31235">MSPASSACQSPLSASIVLYHSDCEVLEKALVALDLAVAQLALDRVIEVAVVDQSMDSDYFRRISDVLGDDARWPHLAVLLIETTQNKGYGGGQNLGIARTHGDVHLILNPDVELATNALTEGLTCLANDAKCALVAPRSVLPTGQEEYLAKSYPSVLVLALRAFAPRWLRQRFAERLARYELHHLSTQGEPQPVTLASGCCMLVRREALTDVSGFDERYFLYFEDYDLSMRLAARGRLYRVPGMLIVHHGGNAAAKGWRHIRWFVAGGIRFFNQYGWRWF</sequence>
<dbReference type="InterPro" id="IPR029044">
    <property type="entry name" value="Nucleotide-diphossugar_trans"/>
</dbReference>
<organism evidence="2 3">
    <name type="scientific">Luminiphilus syltensis NOR5-1B</name>
    <dbReference type="NCBI Taxonomy" id="565045"/>
    <lineage>
        <taxon>Bacteria</taxon>
        <taxon>Pseudomonadati</taxon>
        <taxon>Pseudomonadota</taxon>
        <taxon>Gammaproteobacteria</taxon>
        <taxon>Cellvibrionales</taxon>
        <taxon>Halieaceae</taxon>
        <taxon>Luminiphilus</taxon>
    </lineage>
</organism>
<keyword evidence="2" id="KW-0808">Transferase</keyword>
<dbReference type="EMBL" id="DS999411">
    <property type="protein sequence ID" value="EED35625.1"/>
    <property type="molecule type" value="Genomic_DNA"/>
</dbReference>
<dbReference type="PANTHER" id="PTHR43179">
    <property type="entry name" value="RHAMNOSYLTRANSFERASE WBBL"/>
    <property type="match status" value="1"/>
</dbReference>
<name>B8KQE3_9GAMM</name>
<accession>B8KQE3</accession>
<keyword evidence="3" id="KW-1185">Reference proteome</keyword>
<dbReference type="Pfam" id="PF00535">
    <property type="entry name" value="Glycos_transf_2"/>
    <property type="match status" value="1"/>
</dbReference>
<dbReference type="RefSeq" id="WP_009020371.1">
    <property type="nucleotide sequence ID" value="NZ_DS999411.1"/>
</dbReference>
<evidence type="ECO:0000313" key="3">
    <source>
        <dbReference type="Proteomes" id="UP000004699"/>
    </source>
</evidence>
<dbReference type="AlphaFoldDB" id="B8KQE3"/>
<evidence type="ECO:0000259" key="1">
    <source>
        <dbReference type="Pfam" id="PF00535"/>
    </source>
</evidence>
<protein>
    <submittedName>
        <fullName evidence="2">Glycosyl transferase, family 2</fullName>
    </submittedName>
</protein>
<dbReference type="Gene3D" id="3.90.550.10">
    <property type="entry name" value="Spore Coat Polysaccharide Biosynthesis Protein SpsA, Chain A"/>
    <property type="match status" value="1"/>
</dbReference>
<evidence type="ECO:0000313" key="2">
    <source>
        <dbReference type="EMBL" id="EED35625.1"/>
    </source>
</evidence>
<dbReference type="OrthoDB" id="9771846at2"/>
<dbReference type="eggNOG" id="COG1216">
    <property type="taxonomic scope" value="Bacteria"/>
</dbReference>
<dbReference type="GO" id="GO:0016740">
    <property type="term" value="F:transferase activity"/>
    <property type="evidence" value="ECO:0007669"/>
    <property type="project" value="UniProtKB-KW"/>
</dbReference>
<dbReference type="PANTHER" id="PTHR43179:SF10">
    <property type="entry name" value="GLYCOSYL TRANSFERASE"/>
    <property type="match status" value="1"/>
</dbReference>